<evidence type="ECO:0000313" key="3">
    <source>
        <dbReference type="EMBL" id="KAG6490403.1"/>
    </source>
</evidence>
<gene>
    <name evidence="3" type="ORF">ZIOFF_051699</name>
</gene>
<dbReference type="EMBL" id="JACMSC010000014">
    <property type="protein sequence ID" value="KAG6490403.1"/>
    <property type="molecule type" value="Genomic_DNA"/>
</dbReference>
<evidence type="ECO:0000313" key="4">
    <source>
        <dbReference type="Proteomes" id="UP000734854"/>
    </source>
</evidence>
<dbReference type="AlphaFoldDB" id="A0A8J5FN40"/>
<comment type="caution">
    <text evidence="3">The sequence shown here is derived from an EMBL/GenBank/DDBJ whole genome shotgun (WGS) entry which is preliminary data.</text>
</comment>
<reference evidence="3 4" key="1">
    <citation type="submission" date="2020-08" db="EMBL/GenBank/DDBJ databases">
        <title>Plant Genome Project.</title>
        <authorList>
            <person name="Zhang R.-G."/>
        </authorList>
    </citation>
    <scope>NUCLEOTIDE SEQUENCE [LARGE SCALE GENOMIC DNA]</scope>
    <source>
        <tissue evidence="3">Rhizome</tissue>
    </source>
</reference>
<protein>
    <recommendedName>
        <fullName evidence="2">Ty3 transposon capsid-like protein domain-containing protein</fullName>
    </recommendedName>
</protein>
<dbReference type="InterPro" id="IPR045358">
    <property type="entry name" value="Ty3_capsid"/>
</dbReference>
<name>A0A8J5FN40_ZINOF</name>
<keyword evidence="4" id="KW-1185">Reference proteome</keyword>
<dbReference type="Pfam" id="PF19259">
    <property type="entry name" value="Ty3_capsid"/>
    <property type="match status" value="1"/>
</dbReference>
<proteinExistence type="predicted"/>
<sequence length="273" mass="31148">MTKYGSRSRPVTLSYTRDHINLVSEPIMGDTDPIASKLNDFMEKLTSHQQVFIEQITSRQQGLEEQIAEISRTVQDAKRRPLPTADNPTSAEYGPSRGSGVRPELPTSSTMAPRYSKMEFLTYSGEGDPLSWVKRCEKFFTNQRTTETDKVGLPAFHLVGEAQLRFDQVEQEELEMTWKQFRDHCHIRFGPPLSNNPLGELANLKQTSSVEDYQRQFQSLLARTSDLRPQQHVDLFTAGLVEDLCINIELQKPRNLGIAMNMATALERKQCFH</sequence>
<accession>A0A8J5FN40</accession>
<feature type="domain" description="Ty3 transposon capsid-like protein" evidence="2">
    <location>
        <begin position="109"/>
        <end position="264"/>
    </location>
</feature>
<evidence type="ECO:0000259" key="2">
    <source>
        <dbReference type="Pfam" id="PF19259"/>
    </source>
</evidence>
<feature type="region of interest" description="Disordered" evidence="1">
    <location>
        <begin position="75"/>
        <end position="110"/>
    </location>
</feature>
<dbReference type="Proteomes" id="UP000734854">
    <property type="component" value="Unassembled WGS sequence"/>
</dbReference>
<evidence type="ECO:0000256" key="1">
    <source>
        <dbReference type="SAM" id="MobiDB-lite"/>
    </source>
</evidence>
<organism evidence="3 4">
    <name type="scientific">Zingiber officinale</name>
    <name type="common">Ginger</name>
    <name type="synonym">Amomum zingiber</name>
    <dbReference type="NCBI Taxonomy" id="94328"/>
    <lineage>
        <taxon>Eukaryota</taxon>
        <taxon>Viridiplantae</taxon>
        <taxon>Streptophyta</taxon>
        <taxon>Embryophyta</taxon>
        <taxon>Tracheophyta</taxon>
        <taxon>Spermatophyta</taxon>
        <taxon>Magnoliopsida</taxon>
        <taxon>Liliopsida</taxon>
        <taxon>Zingiberales</taxon>
        <taxon>Zingiberaceae</taxon>
        <taxon>Zingiber</taxon>
    </lineage>
</organism>